<feature type="transmembrane region" description="Helical" evidence="9">
    <location>
        <begin position="61"/>
        <end position="80"/>
    </location>
</feature>
<comment type="subunit">
    <text evidence="9">The system is composed of three essential subunits: KdpA, KdpB and KdpC.</text>
</comment>
<feature type="transmembrane region" description="Helical" evidence="9">
    <location>
        <begin position="176"/>
        <end position="194"/>
    </location>
</feature>
<evidence type="ECO:0000256" key="5">
    <source>
        <dbReference type="ARBA" id="ARBA00022958"/>
    </source>
</evidence>
<evidence type="ECO:0000313" key="11">
    <source>
        <dbReference type="Proteomes" id="UP000215005"/>
    </source>
</evidence>
<sequence>MSDTVAGLLQIALLFSVLAVVYVPFGDYMARVYSSERHLRVERIVYRLCGVNADNEQRWSAYLRGVLAFSLLSVLALYALQRVQQWLPLNIGMSPMSPDGAWNTAVSFTSNTNWQSYSGEAAMSHLTQMAGLAVQNFVSAAVGIVVAIALVRGLVRRRTELLGNFWVDLTRTVVRILLPICVVGGLILVAGGAIQNLDPHTVYGTIDGGTQTIPGGPVASQEVIKELGTNGGGFFNANSAHPFEGPTSWTSLFEIFLLLVIPVSLTRTYGTLVARAGAGTHRHGLAILAAMGAVYLVSLAGTIAGELQAKGVATEAAGAAMEGKEVRFGEWLSALFATSTTSTSTGAVNSFHDSYTASGGGLLLFNMLLGEVTPGGVGSGLYGMLILAMLAIFLGGLMIGRTPEYLGKRIGSFEIKMIALFVLTTPTLVLVGTAVAMALPGTVDSMANADVRPHGLAEVMYGFASGANNNGSAFAGLGADTSFFNTAIGMAMLFGRFLPMVFVLTLAGSLAQQQPAPETAGTLPTHKPLFVTMVVATTLIITGLTFFPALALGPIAEALS</sequence>
<feature type="transmembrane region" description="Helical" evidence="9">
    <location>
        <begin position="133"/>
        <end position="155"/>
    </location>
</feature>
<dbReference type="OrthoDB" id="9763796at2"/>
<keyword evidence="1 9" id="KW-0813">Transport</keyword>
<organism evidence="10 11">
    <name type="scientific">Nocardiopsis gilva YIM 90087</name>
    <dbReference type="NCBI Taxonomy" id="1235441"/>
    <lineage>
        <taxon>Bacteria</taxon>
        <taxon>Bacillati</taxon>
        <taxon>Actinomycetota</taxon>
        <taxon>Actinomycetes</taxon>
        <taxon>Streptosporangiales</taxon>
        <taxon>Nocardiopsidaceae</taxon>
        <taxon>Nocardiopsis</taxon>
    </lineage>
</organism>
<dbReference type="EMBL" id="CP022753">
    <property type="protein sequence ID" value="ASU85355.1"/>
    <property type="molecule type" value="Genomic_DNA"/>
</dbReference>
<dbReference type="GO" id="GO:0008556">
    <property type="term" value="F:P-type potassium transmembrane transporter activity"/>
    <property type="evidence" value="ECO:0007669"/>
    <property type="project" value="InterPro"/>
</dbReference>
<keyword evidence="2 9" id="KW-1003">Cell membrane</keyword>
<reference evidence="10 11" key="1">
    <citation type="submission" date="2017-08" db="EMBL/GenBank/DDBJ databases">
        <title>The complete genome sequence of Nocardiopsis gilva YIM 90087.</title>
        <authorList>
            <person name="Yin M."/>
            <person name="Tang S."/>
        </authorList>
    </citation>
    <scope>NUCLEOTIDE SEQUENCE [LARGE SCALE GENOMIC DNA]</scope>
    <source>
        <strain evidence="10 11">YIM 90087</strain>
    </source>
</reference>
<dbReference type="NCBIfam" id="TIGR00680">
    <property type="entry name" value="kdpA"/>
    <property type="match status" value="1"/>
</dbReference>
<keyword evidence="5 9" id="KW-0630">Potassium</keyword>
<feature type="transmembrane region" description="Helical" evidence="9">
    <location>
        <begin position="377"/>
        <end position="397"/>
    </location>
</feature>
<keyword evidence="6 9" id="KW-1133">Transmembrane helix</keyword>
<comment type="function">
    <text evidence="9">Part of the high-affinity ATP-driven potassium transport (or Kdp) system, which catalyzes the hydrolysis of ATP coupled with the electrogenic transport of potassium into the cytoplasm. This subunit binds the extracellular potassium ions and delivers the ions to the membrane domain of KdpB through an intramembrane tunnel.</text>
</comment>
<proteinExistence type="inferred from homology"/>
<feature type="transmembrane region" description="Helical" evidence="9">
    <location>
        <begin position="529"/>
        <end position="551"/>
    </location>
</feature>
<name>A0A223SB86_9ACTN</name>
<comment type="subcellular location">
    <subcellularLocation>
        <location evidence="9">Cell membrane</location>
        <topology evidence="9">Multi-pass membrane protein</topology>
    </subcellularLocation>
</comment>
<keyword evidence="4 9" id="KW-0812">Transmembrane</keyword>
<evidence type="ECO:0000256" key="1">
    <source>
        <dbReference type="ARBA" id="ARBA00022448"/>
    </source>
</evidence>
<gene>
    <name evidence="9" type="primary">kdpA</name>
    <name evidence="10" type="ORF">CDO52_23435</name>
</gene>
<evidence type="ECO:0000313" key="10">
    <source>
        <dbReference type="EMBL" id="ASU85355.1"/>
    </source>
</evidence>
<keyword evidence="7 9" id="KW-0406">Ion transport</keyword>
<dbReference type="GO" id="GO:0005886">
    <property type="term" value="C:plasma membrane"/>
    <property type="evidence" value="ECO:0007669"/>
    <property type="project" value="UniProtKB-SubCell"/>
</dbReference>
<dbReference type="Pfam" id="PF03814">
    <property type="entry name" value="KdpA"/>
    <property type="match status" value="1"/>
</dbReference>
<feature type="transmembrane region" description="Helical" evidence="9">
    <location>
        <begin position="252"/>
        <end position="273"/>
    </location>
</feature>
<dbReference type="PIRSF" id="PIRSF001294">
    <property type="entry name" value="K_ATPaseA"/>
    <property type="match status" value="1"/>
</dbReference>
<evidence type="ECO:0000256" key="9">
    <source>
        <dbReference type="HAMAP-Rule" id="MF_00275"/>
    </source>
</evidence>
<keyword evidence="8 9" id="KW-0472">Membrane</keyword>
<keyword evidence="11" id="KW-1185">Reference proteome</keyword>
<evidence type="ECO:0000256" key="7">
    <source>
        <dbReference type="ARBA" id="ARBA00023065"/>
    </source>
</evidence>
<feature type="transmembrane region" description="Helical" evidence="9">
    <location>
        <begin position="285"/>
        <end position="304"/>
    </location>
</feature>
<dbReference type="GO" id="GO:0030955">
    <property type="term" value="F:potassium ion binding"/>
    <property type="evidence" value="ECO:0007669"/>
    <property type="project" value="UniProtKB-UniRule"/>
</dbReference>
<evidence type="ECO:0000256" key="2">
    <source>
        <dbReference type="ARBA" id="ARBA00022475"/>
    </source>
</evidence>
<dbReference type="KEGG" id="ngv:CDO52_23435"/>
<feature type="transmembrane region" description="Helical" evidence="9">
    <location>
        <begin position="6"/>
        <end position="25"/>
    </location>
</feature>
<protein>
    <recommendedName>
        <fullName evidence="9">Potassium-transporting ATPase potassium-binding subunit</fullName>
    </recommendedName>
    <alternativeName>
        <fullName evidence="9">ATP phosphohydrolase [potassium-transporting] A chain</fullName>
    </alternativeName>
    <alternativeName>
        <fullName evidence="9">Potassium-binding and translocating subunit A</fullName>
    </alternativeName>
    <alternativeName>
        <fullName evidence="9">Potassium-translocating ATPase A chain</fullName>
    </alternativeName>
</protein>
<comment type="similarity">
    <text evidence="9">Belongs to the KdpA family.</text>
</comment>
<evidence type="ECO:0000256" key="8">
    <source>
        <dbReference type="ARBA" id="ARBA00023136"/>
    </source>
</evidence>
<dbReference type="PANTHER" id="PTHR30607:SF2">
    <property type="entry name" value="POTASSIUM-TRANSPORTING ATPASE POTASSIUM-BINDING SUBUNIT"/>
    <property type="match status" value="1"/>
</dbReference>
<evidence type="ECO:0000256" key="3">
    <source>
        <dbReference type="ARBA" id="ARBA00022538"/>
    </source>
</evidence>
<accession>A0A223SB86</accession>
<dbReference type="InterPro" id="IPR004623">
    <property type="entry name" value="KdpA"/>
</dbReference>
<keyword evidence="3 9" id="KW-0633">Potassium transport</keyword>
<feature type="transmembrane region" description="Helical" evidence="9">
    <location>
        <begin position="418"/>
        <end position="439"/>
    </location>
</feature>
<dbReference type="HAMAP" id="MF_00275">
    <property type="entry name" value="KdpA"/>
    <property type="match status" value="1"/>
</dbReference>
<evidence type="ECO:0000256" key="4">
    <source>
        <dbReference type="ARBA" id="ARBA00022692"/>
    </source>
</evidence>
<dbReference type="RefSeq" id="WP_017621726.1">
    <property type="nucleotide sequence ID" value="NZ_ANBG01000440.1"/>
</dbReference>
<feature type="transmembrane region" description="Helical" evidence="9">
    <location>
        <begin position="487"/>
        <end position="508"/>
    </location>
</feature>
<evidence type="ECO:0000256" key="6">
    <source>
        <dbReference type="ARBA" id="ARBA00022989"/>
    </source>
</evidence>
<dbReference type="PANTHER" id="PTHR30607">
    <property type="entry name" value="POTASSIUM-TRANSPORTING ATPASE A CHAIN"/>
    <property type="match status" value="1"/>
</dbReference>
<dbReference type="AlphaFoldDB" id="A0A223SB86"/>
<dbReference type="Proteomes" id="UP000215005">
    <property type="component" value="Chromosome"/>
</dbReference>